<comment type="caution">
    <text evidence="2">The sequence shown here is derived from an EMBL/GenBank/DDBJ whole genome shotgun (WGS) entry which is preliminary data.</text>
</comment>
<accession>A0A8H4A347</accession>
<dbReference type="Proteomes" id="UP000439903">
    <property type="component" value="Unassembled WGS sequence"/>
</dbReference>
<sequence length="100" mass="11703">MLQGFGIPRSSRSLSFLLRGGILHCARVRKMSSNKKTTTSKNKKNKTPNYSKSKQYKPRQFLSYDDTWRKMSKKNLECDRDNDDNDWVNPGKRDDMLGQK</sequence>
<organism evidence="2 3">
    <name type="scientific">Gigaspora margarita</name>
    <dbReference type="NCBI Taxonomy" id="4874"/>
    <lineage>
        <taxon>Eukaryota</taxon>
        <taxon>Fungi</taxon>
        <taxon>Fungi incertae sedis</taxon>
        <taxon>Mucoromycota</taxon>
        <taxon>Glomeromycotina</taxon>
        <taxon>Glomeromycetes</taxon>
        <taxon>Diversisporales</taxon>
        <taxon>Gigasporaceae</taxon>
        <taxon>Gigaspora</taxon>
    </lineage>
</organism>
<gene>
    <name evidence="2" type="ORF">F8M41_007711</name>
</gene>
<evidence type="ECO:0000313" key="3">
    <source>
        <dbReference type="Proteomes" id="UP000439903"/>
    </source>
</evidence>
<proteinExistence type="predicted"/>
<dbReference type="AlphaFoldDB" id="A0A8H4A347"/>
<keyword evidence="3" id="KW-1185">Reference proteome</keyword>
<protein>
    <submittedName>
        <fullName evidence="2">Uncharacterized protein</fullName>
    </submittedName>
</protein>
<dbReference type="EMBL" id="WTPW01001790">
    <property type="protein sequence ID" value="KAF0413848.1"/>
    <property type="molecule type" value="Genomic_DNA"/>
</dbReference>
<feature type="region of interest" description="Disordered" evidence="1">
    <location>
        <begin position="78"/>
        <end position="100"/>
    </location>
</feature>
<reference evidence="2 3" key="1">
    <citation type="journal article" date="2019" name="Environ. Microbiol.">
        <title>At the nexus of three kingdoms: the genome of the mycorrhizal fungus Gigaspora margarita provides insights into plant, endobacterial and fungal interactions.</title>
        <authorList>
            <person name="Venice F."/>
            <person name="Ghignone S."/>
            <person name="Salvioli di Fossalunga A."/>
            <person name="Amselem J."/>
            <person name="Novero M."/>
            <person name="Xianan X."/>
            <person name="Sedzielewska Toro K."/>
            <person name="Morin E."/>
            <person name="Lipzen A."/>
            <person name="Grigoriev I.V."/>
            <person name="Henrissat B."/>
            <person name="Martin F.M."/>
            <person name="Bonfante P."/>
        </authorList>
    </citation>
    <scope>NUCLEOTIDE SEQUENCE [LARGE SCALE GENOMIC DNA]</scope>
    <source>
        <strain evidence="2 3">BEG34</strain>
    </source>
</reference>
<evidence type="ECO:0000256" key="1">
    <source>
        <dbReference type="SAM" id="MobiDB-lite"/>
    </source>
</evidence>
<feature type="compositionally biased region" description="Basic and acidic residues" evidence="1">
    <location>
        <begin position="91"/>
        <end position="100"/>
    </location>
</feature>
<evidence type="ECO:0000313" key="2">
    <source>
        <dbReference type="EMBL" id="KAF0413848.1"/>
    </source>
</evidence>
<feature type="region of interest" description="Disordered" evidence="1">
    <location>
        <begin position="28"/>
        <end position="58"/>
    </location>
</feature>
<name>A0A8H4A347_GIGMA</name>
<dbReference type="OrthoDB" id="2439441at2759"/>